<evidence type="ECO:0000313" key="2">
    <source>
        <dbReference type="EMBL" id="EYB96242.1"/>
    </source>
</evidence>
<evidence type="ECO:0000256" key="1">
    <source>
        <dbReference type="SAM" id="MobiDB-lite"/>
    </source>
</evidence>
<protein>
    <submittedName>
        <fullName evidence="2">Uncharacterized protein</fullName>
    </submittedName>
</protein>
<keyword evidence="3" id="KW-1185">Reference proteome</keyword>
<dbReference type="OrthoDB" id="5809381at2759"/>
<name>A0A016T0L3_9BILA</name>
<proteinExistence type="predicted"/>
<feature type="region of interest" description="Disordered" evidence="1">
    <location>
        <begin position="1"/>
        <end position="20"/>
    </location>
</feature>
<evidence type="ECO:0000313" key="3">
    <source>
        <dbReference type="Proteomes" id="UP000024635"/>
    </source>
</evidence>
<sequence>MHTDECGASSSGSNDSSSSSIMNFYKAERLRVMRMRQHYLNESHPAEVQKTNGEEMDVEVTNDENVSSNNTLFAARPHRLVCKRAAHPSPFLVSNVKRMRCE</sequence>
<reference evidence="3" key="1">
    <citation type="journal article" date="2015" name="Nat. Genet.">
        <title>The genome and transcriptome of the zoonotic hookworm Ancylostoma ceylanicum identify infection-specific gene families.</title>
        <authorList>
            <person name="Schwarz E.M."/>
            <person name="Hu Y."/>
            <person name="Antoshechkin I."/>
            <person name="Miller M.M."/>
            <person name="Sternberg P.W."/>
            <person name="Aroian R.V."/>
        </authorList>
    </citation>
    <scope>NUCLEOTIDE SEQUENCE</scope>
    <source>
        <strain evidence="3">HY135</strain>
    </source>
</reference>
<gene>
    <name evidence="2" type="primary">Acey_s0152.g2879</name>
    <name evidence="2" type="ORF">Y032_0152g2879</name>
</gene>
<accession>A0A016T0L3</accession>
<dbReference type="Proteomes" id="UP000024635">
    <property type="component" value="Unassembled WGS sequence"/>
</dbReference>
<dbReference type="AlphaFoldDB" id="A0A016T0L3"/>
<comment type="caution">
    <text evidence="2">The sequence shown here is derived from an EMBL/GenBank/DDBJ whole genome shotgun (WGS) entry which is preliminary data.</text>
</comment>
<feature type="compositionally biased region" description="Low complexity" evidence="1">
    <location>
        <begin position="9"/>
        <end position="20"/>
    </location>
</feature>
<dbReference type="EMBL" id="JARK01001488">
    <property type="protein sequence ID" value="EYB96242.1"/>
    <property type="molecule type" value="Genomic_DNA"/>
</dbReference>
<organism evidence="2 3">
    <name type="scientific">Ancylostoma ceylanicum</name>
    <dbReference type="NCBI Taxonomy" id="53326"/>
    <lineage>
        <taxon>Eukaryota</taxon>
        <taxon>Metazoa</taxon>
        <taxon>Ecdysozoa</taxon>
        <taxon>Nematoda</taxon>
        <taxon>Chromadorea</taxon>
        <taxon>Rhabditida</taxon>
        <taxon>Rhabditina</taxon>
        <taxon>Rhabditomorpha</taxon>
        <taxon>Strongyloidea</taxon>
        <taxon>Ancylostomatidae</taxon>
        <taxon>Ancylostomatinae</taxon>
        <taxon>Ancylostoma</taxon>
    </lineage>
</organism>